<gene>
    <name evidence="1" type="ORF">CEXT_409641</name>
</gene>
<dbReference type="EMBL" id="BPLR01008155">
    <property type="protein sequence ID" value="GIY22482.1"/>
    <property type="molecule type" value="Genomic_DNA"/>
</dbReference>
<evidence type="ECO:0000313" key="2">
    <source>
        <dbReference type="Proteomes" id="UP001054945"/>
    </source>
</evidence>
<dbReference type="AlphaFoldDB" id="A0AAV4RQU4"/>
<name>A0AAV4RQU4_CAEEX</name>
<accession>A0AAV4RQU4</accession>
<sequence length="127" mass="14561">MLNKFLKYGKIFKVLAPPHPTHLNTQTRYEDSIAGFPHLRNMPYNTAIKVINDRNSVHLPVIVTLDTGAKLFASAQCQITTWFDYAYRLQHATLLIMKTNTIDVKETAFEWFTNTITNALDNSNPTF</sequence>
<protein>
    <submittedName>
        <fullName evidence="1">Uncharacterized protein</fullName>
    </submittedName>
</protein>
<reference evidence="1 2" key="1">
    <citation type="submission" date="2021-06" db="EMBL/GenBank/DDBJ databases">
        <title>Caerostris extrusa draft genome.</title>
        <authorList>
            <person name="Kono N."/>
            <person name="Arakawa K."/>
        </authorList>
    </citation>
    <scope>NUCLEOTIDE SEQUENCE [LARGE SCALE GENOMIC DNA]</scope>
</reference>
<evidence type="ECO:0000313" key="1">
    <source>
        <dbReference type="EMBL" id="GIY22482.1"/>
    </source>
</evidence>
<proteinExistence type="predicted"/>
<comment type="caution">
    <text evidence="1">The sequence shown here is derived from an EMBL/GenBank/DDBJ whole genome shotgun (WGS) entry which is preliminary data.</text>
</comment>
<dbReference type="Proteomes" id="UP001054945">
    <property type="component" value="Unassembled WGS sequence"/>
</dbReference>
<keyword evidence="2" id="KW-1185">Reference proteome</keyword>
<organism evidence="1 2">
    <name type="scientific">Caerostris extrusa</name>
    <name type="common">Bark spider</name>
    <name type="synonym">Caerostris bankana</name>
    <dbReference type="NCBI Taxonomy" id="172846"/>
    <lineage>
        <taxon>Eukaryota</taxon>
        <taxon>Metazoa</taxon>
        <taxon>Ecdysozoa</taxon>
        <taxon>Arthropoda</taxon>
        <taxon>Chelicerata</taxon>
        <taxon>Arachnida</taxon>
        <taxon>Araneae</taxon>
        <taxon>Araneomorphae</taxon>
        <taxon>Entelegynae</taxon>
        <taxon>Araneoidea</taxon>
        <taxon>Araneidae</taxon>
        <taxon>Caerostris</taxon>
    </lineage>
</organism>